<dbReference type="Gene3D" id="1.20.120.530">
    <property type="entry name" value="GntR ligand-binding domain-like"/>
    <property type="match status" value="1"/>
</dbReference>
<protein>
    <recommendedName>
        <fullName evidence="4">HTH gntR-type domain-containing protein</fullName>
    </recommendedName>
</protein>
<evidence type="ECO:0000313" key="5">
    <source>
        <dbReference type="EMBL" id="BBC29049.1"/>
    </source>
</evidence>
<dbReference type="InterPro" id="IPR000524">
    <property type="entry name" value="Tscrpt_reg_HTH_GntR"/>
</dbReference>
<dbReference type="InterPro" id="IPR008920">
    <property type="entry name" value="TF_FadR/GntR_C"/>
</dbReference>
<dbReference type="Pfam" id="PF07729">
    <property type="entry name" value="FCD"/>
    <property type="match status" value="1"/>
</dbReference>
<dbReference type="PRINTS" id="PR00035">
    <property type="entry name" value="HTHGNTR"/>
</dbReference>
<reference evidence="5 6" key="1">
    <citation type="journal article" date="2010" name="ChemBioChem">
        <title>Cloning and characterization of the biosynthetic gene cluster of 16-membered macrolide antibiotic FD-891: involvement of a dual functional cytochrome P450 monooxygenase catalyzing epoxidation and hydroxylation.</title>
        <authorList>
            <person name="Kudo F."/>
            <person name="Motegi A."/>
            <person name="Mizoue K."/>
            <person name="Eguchi T."/>
        </authorList>
    </citation>
    <scope>NUCLEOTIDE SEQUENCE [LARGE SCALE GENOMIC DNA]</scope>
    <source>
        <strain evidence="5 6">A-8890</strain>
    </source>
</reference>
<dbReference type="SMART" id="SM00345">
    <property type="entry name" value="HTH_GNTR"/>
    <property type="match status" value="1"/>
</dbReference>
<keyword evidence="6" id="KW-1185">Reference proteome</keyword>
<feature type="domain" description="HTH gntR-type" evidence="4">
    <location>
        <begin position="98"/>
        <end position="165"/>
    </location>
</feature>
<organism evidence="5 6">
    <name type="scientific">Streptomyces graminofaciens</name>
    <dbReference type="NCBI Taxonomy" id="68212"/>
    <lineage>
        <taxon>Bacteria</taxon>
        <taxon>Bacillati</taxon>
        <taxon>Actinomycetota</taxon>
        <taxon>Actinomycetes</taxon>
        <taxon>Kitasatosporales</taxon>
        <taxon>Streptomycetaceae</taxon>
        <taxon>Streptomyces</taxon>
    </lineage>
</organism>
<dbReference type="PANTHER" id="PTHR43537">
    <property type="entry name" value="TRANSCRIPTIONAL REGULATOR, GNTR FAMILY"/>
    <property type="match status" value="1"/>
</dbReference>
<keyword evidence="3" id="KW-0804">Transcription</keyword>
<dbReference type="SUPFAM" id="SSF48008">
    <property type="entry name" value="GntR ligand-binding domain-like"/>
    <property type="match status" value="1"/>
</dbReference>
<dbReference type="Proteomes" id="UP001321542">
    <property type="component" value="Chromosome"/>
</dbReference>
<dbReference type="InterPro" id="IPR011711">
    <property type="entry name" value="GntR_C"/>
</dbReference>
<dbReference type="EMBL" id="AP018448">
    <property type="protein sequence ID" value="BBC29049.1"/>
    <property type="molecule type" value="Genomic_DNA"/>
</dbReference>
<reference evidence="5 6" key="2">
    <citation type="journal article" date="2023" name="ChemBioChem">
        <title>Acyltransferase Domain Exchange between Two Independent Type I Polyketide Synthases in the Same Producer Strain of Macrolide Antibiotics.</title>
        <authorList>
            <person name="Kudo F."/>
            <person name="Kishikawa K."/>
            <person name="Tsuboi K."/>
            <person name="Kido T."/>
            <person name="Usui T."/>
            <person name="Hashimoto J."/>
            <person name="Shin-Ya K."/>
            <person name="Miyanaga A."/>
            <person name="Eguchi T."/>
        </authorList>
    </citation>
    <scope>NUCLEOTIDE SEQUENCE [LARGE SCALE GENOMIC DNA]</scope>
    <source>
        <strain evidence="5 6">A-8890</strain>
    </source>
</reference>
<name>A0ABM7F043_9ACTN</name>
<dbReference type="PROSITE" id="PS50949">
    <property type="entry name" value="HTH_GNTR"/>
    <property type="match status" value="1"/>
</dbReference>
<sequence>MASGLAAMTMETGYLGGLAAGVIADVTPPGSRRPHLCTWISAALIIRTVAVYKKVPSAPLTMAPGTRHSVFRHTKFIPGKQRCDVAGSGLDLRVTQDKLVRDKVVDALRRAILDGALQPGRRLTERELTELTGVSRTSVREALRRLQAEGLVEESPSRGLRVTTPTAEEIEQIYEIRAELEPLAVRLFVERATQEEVDELASVTQELNPGGDANKDVLDRFDGILLAGCRNPMLAELLGGLYGRIHALRRISAATPGRMAVTKQEYADLIDAVRRRSAADAAEVARRHVSAARASAKVAMGLLKLEAD</sequence>
<dbReference type="CDD" id="cd07377">
    <property type="entry name" value="WHTH_GntR"/>
    <property type="match status" value="1"/>
</dbReference>
<evidence type="ECO:0000256" key="1">
    <source>
        <dbReference type="ARBA" id="ARBA00023015"/>
    </source>
</evidence>
<keyword evidence="2" id="KW-0238">DNA-binding</keyword>
<evidence type="ECO:0000256" key="3">
    <source>
        <dbReference type="ARBA" id="ARBA00023163"/>
    </source>
</evidence>
<gene>
    <name evidence="5" type="ORF">SGFS_003400</name>
</gene>
<dbReference type="Pfam" id="PF00392">
    <property type="entry name" value="GntR"/>
    <property type="match status" value="1"/>
</dbReference>
<keyword evidence="1" id="KW-0805">Transcription regulation</keyword>
<evidence type="ECO:0000259" key="4">
    <source>
        <dbReference type="PROSITE" id="PS50949"/>
    </source>
</evidence>
<dbReference type="Gene3D" id="1.10.10.10">
    <property type="entry name" value="Winged helix-like DNA-binding domain superfamily/Winged helix DNA-binding domain"/>
    <property type="match status" value="1"/>
</dbReference>
<dbReference type="SUPFAM" id="SSF46785">
    <property type="entry name" value="Winged helix' DNA-binding domain"/>
    <property type="match status" value="1"/>
</dbReference>
<dbReference type="InterPro" id="IPR036390">
    <property type="entry name" value="WH_DNA-bd_sf"/>
</dbReference>
<proteinExistence type="predicted"/>
<evidence type="ECO:0000256" key="2">
    <source>
        <dbReference type="ARBA" id="ARBA00023125"/>
    </source>
</evidence>
<dbReference type="PANTHER" id="PTHR43537:SF24">
    <property type="entry name" value="GLUCONATE OPERON TRANSCRIPTIONAL REPRESSOR"/>
    <property type="match status" value="1"/>
</dbReference>
<dbReference type="SMART" id="SM00895">
    <property type="entry name" value="FCD"/>
    <property type="match status" value="1"/>
</dbReference>
<dbReference type="InterPro" id="IPR036388">
    <property type="entry name" value="WH-like_DNA-bd_sf"/>
</dbReference>
<evidence type="ECO:0000313" key="6">
    <source>
        <dbReference type="Proteomes" id="UP001321542"/>
    </source>
</evidence>
<accession>A0ABM7F043</accession>